<evidence type="ECO:0000313" key="3">
    <source>
        <dbReference type="Proteomes" id="UP000594261"/>
    </source>
</evidence>
<dbReference type="EnsemblPlants" id="QL04p095580:mrna">
    <property type="protein sequence ID" value="QL04p095580:mrna"/>
    <property type="gene ID" value="QL04p095580"/>
</dbReference>
<dbReference type="InterPro" id="IPR010734">
    <property type="entry name" value="Copine_C"/>
</dbReference>
<dbReference type="GO" id="GO:0005634">
    <property type="term" value="C:nucleus"/>
    <property type="evidence" value="ECO:0007669"/>
    <property type="project" value="TreeGrafter"/>
</dbReference>
<name>A0A7N2LM10_QUELO</name>
<keyword evidence="3" id="KW-1185">Reference proteome</keyword>
<protein>
    <recommendedName>
        <fullName evidence="1">Copine C-terminal domain-containing protein</fullName>
    </recommendedName>
</protein>
<dbReference type="InterPro" id="IPR052079">
    <property type="entry name" value="E3_ligase/Copine_domain"/>
</dbReference>
<evidence type="ECO:0000313" key="2">
    <source>
        <dbReference type="EnsemblPlants" id="QL04p095580:mrna"/>
    </source>
</evidence>
<accession>A0A7N2LM10</accession>
<dbReference type="Pfam" id="PF07002">
    <property type="entry name" value="Copine"/>
    <property type="match status" value="2"/>
</dbReference>
<dbReference type="Proteomes" id="UP000594261">
    <property type="component" value="Chromosome 4"/>
</dbReference>
<proteinExistence type="predicted"/>
<organism evidence="2 3">
    <name type="scientific">Quercus lobata</name>
    <name type="common">Valley oak</name>
    <dbReference type="NCBI Taxonomy" id="97700"/>
    <lineage>
        <taxon>Eukaryota</taxon>
        <taxon>Viridiplantae</taxon>
        <taxon>Streptophyta</taxon>
        <taxon>Embryophyta</taxon>
        <taxon>Tracheophyta</taxon>
        <taxon>Spermatophyta</taxon>
        <taxon>Magnoliopsida</taxon>
        <taxon>eudicotyledons</taxon>
        <taxon>Gunneridae</taxon>
        <taxon>Pentapetalae</taxon>
        <taxon>rosids</taxon>
        <taxon>fabids</taxon>
        <taxon>Fagales</taxon>
        <taxon>Fagaceae</taxon>
        <taxon>Quercus</taxon>
    </lineage>
</organism>
<dbReference type="EMBL" id="LRBV02000004">
    <property type="status" value="NOT_ANNOTATED_CDS"/>
    <property type="molecule type" value="Genomic_DNA"/>
</dbReference>
<sequence length="417" mass="46956">MMMSVNDVAEMTSPRADINRCRFGVWIRQLARGAHEIWRRIVRWRMTVCVSSDGGQVSTRWSYPLSIVLVRVRDGPWEDMKNFGDELHARKCQNFQMVNLAEIMSTNATFTEKEIAFALTALMEIPYQYKEAVENGILGHVTGRAEQIISRPPPVPPICETSNSLARSHSITGACMPLDIHLIHMRRPSPSWERLYPLSMKTAKFLVLALVTRQLMIRKCLAFTVIIHLAMVLKQLCPATERLLETQNLLVGFLFIYLKADNFINFAPWPTSYAPVLLIIADGQVTRSSDISDKELSPQEEQILKSIVNARSYPLSIVVVRVADGPCEDMKNFGDELRACECHNFKMVDFTEIMSTNATSAEKEKTFVLVALMEIPFVALGKRPLHIKGKSFLISTSPCASLSDVGFHGLQDSLLGH</sequence>
<dbReference type="InParanoid" id="A0A7N2LM10"/>
<reference evidence="2" key="2">
    <citation type="submission" date="2021-01" db="UniProtKB">
        <authorList>
            <consortium name="EnsemblPlants"/>
        </authorList>
    </citation>
    <scope>IDENTIFICATION</scope>
</reference>
<dbReference type="GO" id="GO:0016567">
    <property type="term" value="P:protein ubiquitination"/>
    <property type="evidence" value="ECO:0007669"/>
    <property type="project" value="TreeGrafter"/>
</dbReference>
<feature type="domain" description="Copine C-terminal" evidence="1">
    <location>
        <begin position="276"/>
        <end position="377"/>
    </location>
</feature>
<dbReference type="PANTHER" id="PTHR45751">
    <property type="entry name" value="COPINE FAMILY PROTEIN 1"/>
    <property type="match status" value="1"/>
</dbReference>
<feature type="domain" description="Copine C-terminal" evidence="1">
    <location>
        <begin position="62"/>
        <end position="137"/>
    </location>
</feature>
<dbReference type="PANTHER" id="PTHR45751:SF16">
    <property type="entry name" value="E3 UBIQUITIN-PROTEIN LIGASE RGLG4"/>
    <property type="match status" value="1"/>
</dbReference>
<evidence type="ECO:0000259" key="1">
    <source>
        <dbReference type="Pfam" id="PF07002"/>
    </source>
</evidence>
<reference evidence="2 3" key="1">
    <citation type="journal article" date="2016" name="G3 (Bethesda)">
        <title>First Draft Assembly and Annotation of the Genome of a California Endemic Oak Quercus lobata Nee (Fagaceae).</title>
        <authorList>
            <person name="Sork V.L."/>
            <person name="Fitz-Gibbon S.T."/>
            <person name="Puiu D."/>
            <person name="Crepeau M."/>
            <person name="Gugger P.F."/>
            <person name="Sherman R."/>
            <person name="Stevens K."/>
            <person name="Langley C.H."/>
            <person name="Pellegrini M."/>
            <person name="Salzberg S.L."/>
        </authorList>
    </citation>
    <scope>NUCLEOTIDE SEQUENCE [LARGE SCALE GENOMIC DNA]</scope>
    <source>
        <strain evidence="2 3">cv. SW786</strain>
    </source>
</reference>
<dbReference type="GO" id="GO:0004842">
    <property type="term" value="F:ubiquitin-protein transferase activity"/>
    <property type="evidence" value="ECO:0007669"/>
    <property type="project" value="TreeGrafter"/>
</dbReference>
<dbReference type="AlphaFoldDB" id="A0A7N2LM10"/>
<dbReference type="Gramene" id="QL04p095580:mrna">
    <property type="protein sequence ID" value="QL04p095580:mrna"/>
    <property type="gene ID" value="QL04p095580"/>
</dbReference>